<evidence type="ECO:0000256" key="7">
    <source>
        <dbReference type="ARBA" id="ARBA00023180"/>
    </source>
</evidence>
<keyword evidence="7" id="KW-0325">Glycoprotein</keyword>
<reference evidence="9" key="1">
    <citation type="submission" date="2020-11" db="EMBL/GenBank/DDBJ databases">
        <authorList>
            <person name="Tran Van P."/>
        </authorList>
    </citation>
    <scope>NUCLEOTIDE SEQUENCE</scope>
</reference>
<evidence type="ECO:0000313" key="9">
    <source>
        <dbReference type="EMBL" id="CAD7199200.1"/>
    </source>
</evidence>
<evidence type="ECO:0000256" key="1">
    <source>
        <dbReference type="ARBA" id="ARBA00004479"/>
    </source>
</evidence>
<dbReference type="PANTHER" id="PTHR10166:SF31">
    <property type="entry name" value="CA[2+] CHANNEL MUSCLE-SPECIFIC ALPHA2_DELTA SUBUNIT, ISOFORM A"/>
    <property type="match status" value="1"/>
</dbReference>
<evidence type="ECO:0000256" key="5">
    <source>
        <dbReference type="ARBA" id="ARBA00022989"/>
    </source>
</evidence>
<comment type="subcellular location">
    <subcellularLocation>
        <location evidence="1">Membrane</location>
        <topology evidence="1">Single-pass type I membrane protein</topology>
    </subcellularLocation>
</comment>
<keyword evidence="5" id="KW-1133">Transmembrane helix</keyword>
<dbReference type="PANTHER" id="PTHR10166">
    <property type="entry name" value="VOLTAGE-DEPENDENT CALCIUM CHANNEL SUBUNIT ALPHA-2/DELTA-RELATED"/>
    <property type="match status" value="1"/>
</dbReference>
<dbReference type="Pfam" id="PF08399">
    <property type="entry name" value="VWA_N"/>
    <property type="match status" value="1"/>
</dbReference>
<evidence type="ECO:0000256" key="3">
    <source>
        <dbReference type="ARBA" id="ARBA00022729"/>
    </source>
</evidence>
<keyword evidence="2" id="KW-0812">Transmembrane</keyword>
<keyword evidence="3" id="KW-0732">Signal</keyword>
<name>A0A7R8VMF4_TIMDO</name>
<evidence type="ECO:0000256" key="2">
    <source>
        <dbReference type="ARBA" id="ARBA00022692"/>
    </source>
</evidence>
<gene>
    <name evidence="9" type="ORF">TDIB3V08_LOCUS5460</name>
</gene>
<dbReference type="InterPro" id="IPR051173">
    <property type="entry name" value="Ca_channel_alpha-2/delta"/>
</dbReference>
<accession>A0A7R8VMF4</accession>
<dbReference type="InterPro" id="IPR013608">
    <property type="entry name" value="VWA_N"/>
</dbReference>
<feature type="domain" description="VWA N-terminal" evidence="8">
    <location>
        <begin position="264"/>
        <end position="389"/>
    </location>
</feature>
<dbReference type="AlphaFoldDB" id="A0A7R8VMF4"/>
<protein>
    <recommendedName>
        <fullName evidence="8">VWA N-terminal domain-containing protein</fullName>
    </recommendedName>
</protein>
<dbReference type="GO" id="GO:0005891">
    <property type="term" value="C:voltage-gated calcium channel complex"/>
    <property type="evidence" value="ECO:0007669"/>
    <property type="project" value="TreeGrafter"/>
</dbReference>
<evidence type="ECO:0000256" key="6">
    <source>
        <dbReference type="ARBA" id="ARBA00023136"/>
    </source>
</evidence>
<dbReference type="GO" id="GO:0005245">
    <property type="term" value="F:voltage-gated calcium channel activity"/>
    <property type="evidence" value="ECO:0007669"/>
    <property type="project" value="TreeGrafter"/>
</dbReference>
<keyword evidence="4" id="KW-0106">Calcium</keyword>
<keyword evidence="6" id="KW-0472">Membrane</keyword>
<evidence type="ECO:0000256" key="4">
    <source>
        <dbReference type="ARBA" id="ARBA00022837"/>
    </source>
</evidence>
<evidence type="ECO:0000259" key="8">
    <source>
        <dbReference type="Pfam" id="PF08399"/>
    </source>
</evidence>
<sequence>MSVVRLQPFSPTTVGRHLIGCWLAESCEQSSSRRIWVKARDTNPDIFVIAITAQHKSDTLDYAGLNRPGAINETSISINISATGMGSYVAVDYGYQKAVLELSRQGIEPGNLSYVRDTSAMCHELKKQTSSSLFLKIRLSRATSLEPKSGPSDLTSACLLSPLWRASSLVERKYCIVTNMKEHPVVVWLCVCFVIFTCNNVPSAALDEDTIRTWAEEFGEELWNLGKVVTKSTEIKKASITRRDCCLILMPTGAITFQCIMAAAEDAAEEFEVPPGKPKDVNFTYYSAKSSATFIDGEFWNHTKDEPNTKWYHSLYLSPDPHFYGIPVNTSHSVIHVPTNVYDHTVEALPSIMWSEALDEVFVQNYNSDPALSWQYFGTHSGVMRGFPGEIRPSGEEFGDSKWIEEQFRVSTKGLVKIKLALKIEDEIRVGRLRTSTNNTLVTIIITISEEDHL</sequence>
<proteinExistence type="predicted"/>
<organism evidence="9">
    <name type="scientific">Timema douglasi</name>
    <name type="common">Walking stick</name>
    <dbReference type="NCBI Taxonomy" id="61478"/>
    <lineage>
        <taxon>Eukaryota</taxon>
        <taxon>Metazoa</taxon>
        <taxon>Ecdysozoa</taxon>
        <taxon>Arthropoda</taxon>
        <taxon>Hexapoda</taxon>
        <taxon>Insecta</taxon>
        <taxon>Pterygota</taxon>
        <taxon>Neoptera</taxon>
        <taxon>Polyneoptera</taxon>
        <taxon>Phasmatodea</taxon>
        <taxon>Timematodea</taxon>
        <taxon>Timematoidea</taxon>
        <taxon>Timematidae</taxon>
        <taxon>Timema</taxon>
    </lineage>
</organism>
<dbReference type="EMBL" id="OA566622">
    <property type="protein sequence ID" value="CAD7199200.1"/>
    <property type="molecule type" value="Genomic_DNA"/>
</dbReference>